<evidence type="ECO:0000259" key="14">
    <source>
        <dbReference type="PROSITE" id="PS50109"/>
    </source>
</evidence>
<dbReference type="HOGENOM" id="CLU_000445_89_29_0"/>
<dbReference type="PROSITE" id="PS50109">
    <property type="entry name" value="HIS_KIN"/>
    <property type="match status" value="1"/>
</dbReference>
<keyword evidence="16" id="KW-1185">Reference proteome</keyword>
<dbReference type="InterPro" id="IPR005467">
    <property type="entry name" value="His_kinase_dom"/>
</dbReference>
<dbReference type="Proteomes" id="UP000002012">
    <property type="component" value="Chromosome"/>
</dbReference>
<evidence type="ECO:0000256" key="10">
    <source>
        <dbReference type="ARBA" id="ARBA00023012"/>
    </source>
</evidence>
<dbReference type="PANTHER" id="PTHR45528">
    <property type="entry name" value="SENSOR HISTIDINE KINASE CPXA"/>
    <property type="match status" value="1"/>
</dbReference>
<sequence precursor="true">MKLRNKIMLAMTSVIFLAFLSTFLIISNITFGSMKKEATLLGTAFANTVRSYMADMVLLGDYYKATGLVHQLVKENSFIGYIYILGEHKEIFTHSFNELTDVEKLTYSNPVIKLESVQLVRFRDKIYRDIGIKMIDGIDYEIHIGVKENNIIDAFNRTISSFVIACIVIAIFAAFISYFISGYIIKPIITIVDFSHNLIDHKFGIQLPLKGSTDIHRLTQNMNTLSLELKHYEDQIQQDFREMLVVEKLNVLNNFKAGMLHEIKNATTALKLLVSSSSSEDFDEEDFNIIACEVNKIDHIMQSLFADMPEQLEVRIANIQNILSLTLEELKPLANAKSIKIHFIEKENIVLVKCYPILIQLMLSNLLDNALEAIGTFGNIYIEVETSEDGTSIEICDDGDGIDPLIIEKLCEPFYTTKKKGSGLGLYLVHNVTRLHNGSMSIKNKDNGDTVFKVILRGLS</sequence>
<dbReference type="GO" id="GO:0005886">
    <property type="term" value="C:plasma membrane"/>
    <property type="evidence" value="ECO:0007669"/>
    <property type="project" value="UniProtKB-SubCell"/>
</dbReference>
<dbReference type="InterPro" id="IPR004358">
    <property type="entry name" value="Sig_transdc_His_kin-like_C"/>
</dbReference>
<dbReference type="EMBL" id="CP001968">
    <property type="protein sequence ID" value="ADD69331.1"/>
    <property type="molecule type" value="Genomic_DNA"/>
</dbReference>
<evidence type="ECO:0000256" key="12">
    <source>
        <dbReference type="SAM" id="Coils"/>
    </source>
</evidence>
<keyword evidence="11 13" id="KW-0472">Membrane</keyword>
<keyword evidence="13" id="KW-1133">Transmembrane helix</keyword>
<feature type="coiled-coil region" evidence="12">
    <location>
        <begin position="215"/>
        <end position="242"/>
    </location>
</feature>
<dbReference type="PANTHER" id="PTHR45528:SF1">
    <property type="entry name" value="SENSOR HISTIDINE KINASE CPXA"/>
    <property type="match status" value="1"/>
</dbReference>
<evidence type="ECO:0000256" key="2">
    <source>
        <dbReference type="ARBA" id="ARBA00004651"/>
    </source>
</evidence>
<dbReference type="SUPFAM" id="SSF55874">
    <property type="entry name" value="ATPase domain of HSP90 chaperone/DNA topoisomerase II/histidine kinase"/>
    <property type="match status" value="1"/>
</dbReference>
<dbReference type="InterPro" id="IPR003594">
    <property type="entry name" value="HATPase_dom"/>
</dbReference>
<dbReference type="InParanoid" id="D4H4X5"/>
<evidence type="ECO:0000256" key="4">
    <source>
        <dbReference type="ARBA" id="ARBA00022475"/>
    </source>
</evidence>
<keyword evidence="7" id="KW-0547">Nucleotide-binding</keyword>
<evidence type="ECO:0000313" key="16">
    <source>
        <dbReference type="Proteomes" id="UP000002012"/>
    </source>
</evidence>
<name>D4H4X5_DENA2</name>
<dbReference type="eggNOG" id="COG4191">
    <property type="taxonomic scope" value="Bacteria"/>
</dbReference>
<dbReference type="STRING" id="522772.Dacet_2572"/>
<dbReference type="Gene3D" id="3.30.565.10">
    <property type="entry name" value="Histidine kinase-like ATPase, C-terminal domain"/>
    <property type="match status" value="1"/>
</dbReference>
<evidence type="ECO:0000256" key="3">
    <source>
        <dbReference type="ARBA" id="ARBA00012438"/>
    </source>
</evidence>
<dbReference type="InterPro" id="IPR050398">
    <property type="entry name" value="HssS/ArlS-like"/>
</dbReference>
<reference evidence="15 16" key="1">
    <citation type="journal article" date="2010" name="Stand. Genomic Sci.">
        <title>Complete genome sequence of Denitrovibrio acetiphilus type strain (N2460).</title>
        <authorList>
            <person name="Kiss H."/>
            <person name="Lang E."/>
            <person name="Lapidus A."/>
            <person name="Copeland A."/>
            <person name="Nolan M."/>
            <person name="Glavina Del Rio T."/>
            <person name="Chen F."/>
            <person name="Lucas S."/>
            <person name="Tice H."/>
            <person name="Cheng J.F."/>
            <person name="Han C."/>
            <person name="Goodwin L."/>
            <person name="Pitluck S."/>
            <person name="Liolios K."/>
            <person name="Pati A."/>
            <person name="Ivanova N."/>
            <person name="Mavromatis K."/>
            <person name="Chen A."/>
            <person name="Palaniappan K."/>
            <person name="Land M."/>
            <person name="Hauser L."/>
            <person name="Chang Y.J."/>
            <person name="Jeffries C.D."/>
            <person name="Detter J.C."/>
            <person name="Brettin T."/>
            <person name="Spring S."/>
            <person name="Rohde M."/>
            <person name="Goker M."/>
            <person name="Woyke T."/>
            <person name="Bristow J."/>
            <person name="Eisen J.A."/>
            <person name="Markowitz V."/>
            <person name="Hugenholtz P."/>
            <person name="Kyrpides N.C."/>
            <person name="Klenk H.P."/>
        </authorList>
    </citation>
    <scope>NUCLEOTIDE SEQUENCE [LARGE SCALE GENOMIC DNA]</scope>
    <source>
        <strain evidence="16">DSM 12809 / NBRC 114555 / N2460</strain>
    </source>
</reference>
<feature type="transmembrane region" description="Helical" evidence="13">
    <location>
        <begin position="6"/>
        <end position="26"/>
    </location>
</feature>
<evidence type="ECO:0000313" key="15">
    <source>
        <dbReference type="EMBL" id="ADD69331.1"/>
    </source>
</evidence>
<gene>
    <name evidence="15" type="ordered locus">Dacet_2572</name>
</gene>
<keyword evidence="8 15" id="KW-0418">Kinase</keyword>
<comment type="catalytic activity">
    <reaction evidence="1">
        <text>ATP + protein L-histidine = ADP + protein N-phospho-L-histidine.</text>
        <dbReference type="EC" id="2.7.13.3"/>
    </reaction>
</comment>
<protein>
    <recommendedName>
        <fullName evidence="3">histidine kinase</fullName>
        <ecNumber evidence="3">2.7.13.3</ecNumber>
    </recommendedName>
</protein>
<dbReference type="EC" id="2.7.13.3" evidence="3"/>
<evidence type="ECO:0000256" key="5">
    <source>
        <dbReference type="ARBA" id="ARBA00022553"/>
    </source>
</evidence>
<keyword evidence="6" id="KW-0808">Transferase</keyword>
<dbReference type="GO" id="GO:0000160">
    <property type="term" value="P:phosphorelay signal transduction system"/>
    <property type="evidence" value="ECO:0007669"/>
    <property type="project" value="UniProtKB-KW"/>
</dbReference>
<dbReference type="Pfam" id="PF02518">
    <property type="entry name" value="HATPase_c"/>
    <property type="match status" value="1"/>
</dbReference>
<keyword evidence="12" id="KW-0175">Coiled coil</keyword>
<keyword evidence="13" id="KW-0812">Transmembrane</keyword>
<dbReference type="AlphaFoldDB" id="D4H4X5"/>
<feature type="domain" description="Histidine kinase" evidence="14">
    <location>
        <begin position="258"/>
        <end position="460"/>
    </location>
</feature>
<dbReference type="InterPro" id="IPR036890">
    <property type="entry name" value="HATPase_C_sf"/>
</dbReference>
<dbReference type="SMART" id="SM00387">
    <property type="entry name" value="HATPase_c"/>
    <property type="match status" value="1"/>
</dbReference>
<comment type="subcellular location">
    <subcellularLocation>
        <location evidence="2">Cell membrane</location>
        <topology evidence="2">Multi-pass membrane protein</topology>
    </subcellularLocation>
</comment>
<dbReference type="OrthoDB" id="9776727at2"/>
<accession>D4H4X5</accession>
<evidence type="ECO:0000256" key="1">
    <source>
        <dbReference type="ARBA" id="ARBA00000085"/>
    </source>
</evidence>
<keyword evidence="9" id="KW-0067">ATP-binding</keyword>
<keyword evidence="5" id="KW-0597">Phosphoprotein</keyword>
<organism evidence="15 16">
    <name type="scientific">Denitrovibrio acetiphilus (strain DSM 12809 / NBRC 114555 / N2460)</name>
    <dbReference type="NCBI Taxonomy" id="522772"/>
    <lineage>
        <taxon>Bacteria</taxon>
        <taxon>Pseudomonadati</taxon>
        <taxon>Deferribacterota</taxon>
        <taxon>Deferribacteres</taxon>
        <taxon>Deferribacterales</taxon>
        <taxon>Geovibrionaceae</taxon>
        <taxon>Denitrovibrio</taxon>
    </lineage>
</organism>
<evidence type="ECO:0000256" key="7">
    <source>
        <dbReference type="ARBA" id="ARBA00022741"/>
    </source>
</evidence>
<evidence type="ECO:0000256" key="9">
    <source>
        <dbReference type="ARBA" id="ARBA00022840"/>
    </source>
</evidence>
<evidence type="ECO:0000256" key="13">
    <source>
        <dbReference type="SAM" id="Phobius"/>
    </source>
</evidence>
<dbReference type="CDD" id="cd00075">
    <property type="entry name" value="HATPase"/>
    <property type="match status" value="1"/>
</dbReference>
<evidence type="ECO:0000256" key="6">
    <source>
        <dbReference type="ARBA" id="ARBA00022679"/>
    </source>
</evidence>
<keyword evidence="4" id="KW-1003">Cell membrane</keyword>
<dbReference type="GO" id="GO:0005524">
    <property type="term" value="F:ATP binding"/>
    <property type="evidence" value="ECO:0007669"/>
    <property type="project" value="UniProtKB-KW"/>
</dbReference>
<proteinExistence type="predicted"/>
<keyword evidence="10" id="KW-0902">Two-component regulatory system</keyword>
<dbReference type="PRINTS" id="PR00344">
    <property type="entry name" value="BCTRLSENSOR"/>
</dbReference>
<evidence type="ECO:0000256" key="11">
    <source>
        <dbReference type="ARBA" id="ARBA00023136"/>
    </source>
</evidence>
<feature type="transmembrane region" description="Helical" evidence="13">
    <location>
        <begin position="162"/>
        <end position="185"/>
    </location>
</feature>
<dbReference type="GO" id="GO:0004673">
    <property type="term" value="F:protein histidine kinase activity"/>
    <property type="evidence" value="ECO:0007669"/>
    <property type="project" value="UniProtKB-EC"/>
</dbReference>
<dbReference type="Gene3D" id="6.10.340.10">
    <property type="match status" value="1"/>
</dbReference>
<evidence type="ECO:0000256" key="8">
    <source>
        <dbReference type="ARBA" id="ARBA00022777"/>
    </source>
</evidence>
<dbReference type="PaxDb" id="522772-Dacet_2572"/>
<dbReference type="KEGG" id="dap:Dacet_2572"/>